<keyword evidence="9" id="KW-0406">Ion transport</keyword>
<keyword evidence="16" id="KW-1133">Transmembrane helix</keyword>
<evidence type="ECO:0000256" key="12">
    <source>
        <dbReference type="ARBA" id="ARBA00023139"/>
    </source>
</evidence>
<dbReference type="Gene3D" id="3.10.560.10">
    <property type="entry name" value="Outer membrane lipoprotein wza domain like"/>
    <property type="match status" value="6"/>
</dbReference>
<keyword evidence="22" id="KW-1185">Reference proteome</keyword>
<protein>
    <submittedName>
        <fullName evidence="21">Protein involved in polysaccharide export, contains SLBB domain of the beta-grasp fold</fullName>
    </submittedName>
</protein>
<feature type="domain" description="SLBB" evidence="20">
    <location>
        <begin position="249"/>
        <end position="326"/>
    </location>
</feature>
<feature type="transmembrane region" description="Helical" evidence="16">
    <location>
        <begin position="820"/>
        <end position="841"/>
    </location>
</feature>
<dbReference type="Proteomes" id="UP000199421">
    <property type="component" value="Unassembled WGS sequence"/>
</dbReference>
<organism evidence="21 22">
    <name type="scientific">Olivibacter domesticus</name>
    <name type="common">Pseudosphingobacterium domesticum</name>
    <dbReference type="NCBI Taxonomy" id="407022"/>
    <lineage>
        <taxon>Bacteria</taxon>
        <taxon>Pseudomonadati</taxon>
        <taxon>Bacteroidota</taxon>
        <taxon>Sphingobacteriia</taxon>
        <taxon>Sphingobacteriales</taxon>
        <taxon>Sphingobacteriaceae</taxon>
        <taxon>Olivibacter</taxon>
    </lineage>
</organism>
<keyword evidence="7 17" id="KW-0732">Signal</keyword>
<dbReference type="Pfam" id="PF22461">
    <property type="entry name" value="SLBB_2"/>
    <property type="match status" value="2"/>
</dbReference>
<feature type="domain" description="Soluble ligand binding" evidence="19">
    <location>
        <begin position="602"/>
        <end position="648"/>
    </location>
</feature>
<evidence type="ECO:0000256" key="13">
    <source>
        <dbReference type="ARBA" id="ARBA00023237"/>
    </source>
</evidence>
<dbReference type="PANTHER" id="PTHR33619">
    <property type="entry name" value="POLYSACCHARIDE EXPORT PROTEIN GFCE-RELATED"/>
    <property type="match status" value="1"/>
</dbReference>
<evidence type="ECO:0000256" key="14">
    <source>
        <dbReference type="ARBA" id="ARBA00023288"/>
    </source>
</evidence>
<feature type="domain" description="Polysaccharide export protein N-terminal" evidence="18">
    <location>
        <begin position="164"/>
        <end position="228"/>
    </location>
</feature>
<dbReference type="STRING" id="407022.SAMN05661044_04020"/>
<evidence type="ECO:0000256" key="9">
    <source>
        <dbReference type="ARBA" id="ARBA00023065"/>
    </source>
</evidence>
<evidence type="ECO:0000256" key="6">
    <source>
        <dbReference type="ARBA" id="ARBA00022692"/>
    </source>
</evidence>
<evidence type="ECO:0000256" key="7">
    <source>
        <dbReference type="ARBA" id="ARBA00022729"/>
    </source>
</evidence>
<keyword evidence="4" id="KW-1134">Transmembrane beta strand</keyword>
<keyword evidence="6 16" id="KW-0812">Transmembrane</keyword>
<proteinExistence type="inferred from homology"/>
<feature type="compositionally biased region" description="Polar residues" evidence="15">
    <location>
        <begin position="90"/>
        <end position="104"/>
    </location>
</feature>
<dbReference type="GO" id="GO:0015159">
    <property type="term" value="F:polysaccharide transmembrane transporter activity"/>
    <property type="evidence" value="ECO:0007669"/>
    <property type="project" value="InterPro"/>
</dbReference>
<evidence type="ECO:0000313" key="21">
    <source>
        <dbReference type="EMBL" id="SEM02404.1"/>
    </source>
</evidence>
<dbReference type="GO" id="GO:0046930">
    <property type="term" value="C:pore complex"/>
    <property type="evidence" value="ECO:0007669"/>
    <property type="project" value="UniProtKB-KW"/>
</dbReference>
<keyword evidence="13" id="KW-0998">Cell outer membrane</keyword>
<keyword evidence="10" id="KW-0626">Porin</keyword>
<dbReference type="GO" id="GO:0015288">
    <property type="term" value="F:porin activity"/>
    <property type="evidence" value="ECO:0007669"/>
    <property type="project" value="UniProtKB-KW"/>
</dbReference>
<dbReference type="PANTHER" id="PTHR33619:SF3">
    <property type="entry name" value="POLYSACCHARIDE EXPORT PROTEIN GFCE-RELATED"/>
    <property type="match status" value="1"/>
</dbReference>
<dbReference type="InterPro" id="IPR049712">
    <property type="entry name" value="Poly_export"/>
</dbReference>
<evidence type="ECO:0000256" key="11">
    <source>
        <dbReference type="ARBA" id="ARBA00023136"/>
    </source>
</evidence>
<dbReference type="GO" id="GO:0009279">
    <property type="term" value="C:cell outer membrane"/>
    <property type="evidence" value="ECO:0007669"/>
    <property type="project" value="UniProtKB-SubCell"/>
</dbReference>
<feature type="domain" description="Soluble ligand binding" evidence="19">
    <location>
        <begin position="333"/>
        <end position="377"/>
    </location>
</feature>
<dbReference type="AlphaFoldDB" id="A0A1H7UZU3"/>
<feature type="domain" description="Soluble ligand binding" evidence="19">
    <location>
        <begin position="738"/>
        <end position="780"/>
    </location>
</feature>
<dbReference type="OrthoDB" id="9808948at2"/>
<evidence type="ECO:0000259" key="18">
    <source>
        <dbReference type="Pfam" id="PF02563"/>
    </source>
</evidence>
<sequence>MIKKYVLYVAQVLLIVSIVTISQAASAQSIDPQNLSSVNVDELSDDQIREFMKQAESSGLSETDMIQMAKARGMNQTEIEKLRSRVEQLGGTTTTDNTKSNSLLSGEGRVVSGMDEDSSAYDEDSAATKTPAQRIDEALRARIYGGSLFLNSQPRFEPNLRVATPLDYVIGPDDELRIDVFGNSEVSHRLVVSPDGTINIPYVGVVDVGGATIEQATARVKAKMATVYTAIKAGTTKVNITLGNIRSIKVILTGEVVKPGTYTLPSVATVFNALYSSGGPTSNGSVRSIKVIRAGKTIADLDLYDFLQNGSMQGNVSLRDQDVIQVSPYLSRVEMLGEVKRPMLFEVKAGENFEDLLRYAGGFTEEAYQARISVIRNTGKERRLEDILESQYTQFEPKTGDKFSVERLLDRYTNRVTISGAVFRPGEYELSTGLTLSMLIKKADGIKEDAFTNKGYVIRLKDDFQREQLSFNVADILAGTTPDIPLKREDMVFVSSIFDLRNEYTIEINGEVRKPGKYNFAEGMTLEELIIQAGGFTESGSGNRVEIARRVVNAEAMSMSANTAEIYHVNVDRGLKETANFELKPFDMISVRTETGYVKQRMVRVEGEVLYPGEYSISRKDERISDIIKRAGGFTPYAYVDGVSLKRKDFDATHIDSTSNLEKQRLKSQEELRQERVARLSALQQSTVNPNAAPDQQSLNNSYVGINMNEILKKPGHISDLILEEGDILRVPKQLQTVKVSGEVLSPVTVVYSNNKGFKQYISQAGGFSQRALRKRSYVVYANGSARSTSRFIFFNNYPKIKPGSEIFVPQRLERERMNAGQWVGLGSGIATALGVIVALFR</sequence>
<evidence type="ECO:0000259" key="20">
    <source>
        <dbReference type="Pfam" id="PF22461"/>
    </source>
</evidence>
<reference evidence="22" key="1">
    <citation type="submission" date="2016-10" db="EMBL/GenBank/DDBJ databases">
        <authorList>
            <person name="Varghese N."/>
            <person name="Submissions S."/>
        </authorList>
    </citation>
    <scope>NUCLEOTIDE SEQUENCE [LARGE SCALE GENOMIC DNA]</scope>
    <source>
        <strain evidence="22">DSM 18733</strain>
    </source>
</reference>
<accession>A0A1H7UZU3</accession>
<evidence type="ECO:0000256" key="8">
    <source>
        <dbReference type="ARBA" id="ARBA00023047"/>
    </source>
</evidence>
<keyword evidence="8" id="KW-0625">Polysaccharide transport</keyword>
<evidence type="ECO:0000256" key="5">
    <source>
        <dbReference type="ARBA" id="ARBA00022597"/>
    </source>
</evidence>
<dbReference type="RefSeq" id="WP_093327972.1">
    <property type="nucleotide sequence ID" value="NZ_FOAF01000006.1"/>
</dbReference>
<keyword evidence="11 16" id="KW-0472">Membrane</keyword>
<evidence type="ECO:0000256" key="1">
    <source>
        <dbReference type="ARBA" id="ARBA00004571"/>
    </source>
</evidence>
<feature type="domain" description="Soluble ligand binding" evidence="19">
    <location>
        <begin position="507"/>
        <end position="555"/>
    </location>
</feature>
<keyword evidence="14" id="KW-0449">Lipoprotein</keyword>
<dbReference type="InterPro" id="IPR003715">
    <property type="entry name" value="Poly_export_N"/>
</dbReference>
<dbReference type="EMBL" id="FOAF01000006">
    <property type="protein sequence ID" value="SEM02404.1"/>
    <property type="molecule type" value="Genomic_DNA"/>
</dbReference>
<gene>
    <name evidence="21" type="ORF">SAMN05661044_04020</name>
</gene>
<feature type="signal peptide" evidence="17">
    <location>
        <begin position="1"/>
        <end position="24"/>
    </location>
</feature>
<dbReference type="Pfam" id="PF10531">
    <property type="entry name" value="SLBB"/>
    <property type="match status" value="4"/>
</dbReference>
<name>A0A1H7UZU3_OLID1</name>
<dbReference type="InterPro" id="IPR054765">
    <property type="entry name" value="SLBB_dom"/>
</dbReference>
<feature type="chain" id="PRO_5011748988" evidence="17">
    <location>
        <begin position="25"/>
        <end position="842"/>
    </location>
</feature>
<feature type="compositionally biased region" description="Acidic residues" evidence="15">
    <location>
        <begin position="114"/>
        <end position="125"/>
    </location>
</feature>
<evidence type="ECO:0000313" key="22">
    <source>
        <dbReference type="Proteomes" id="UP000199421"/>
    </source>
</evidence>
<dbReference type="GO" id="GO:0006811">
    <property type="term" value="P:monoatomic ion transport"/>
    <property type="evidence" value="ECO:0007669"/>
    <property type="project" value="UniProtKB-KW"/>
</dbReference>
<dbReference type="Gene3D" id="3.30.1950.10">
    <property type="entry name" value="wza like domain"/>
    <property type="match status" value="1"/>
</dbReference>
<feature type="domain" description="SLBB" evidence="20">
    <location>
        <begin position="415"/>
        <end position="494"/>
    </location>
</feature>
<evidence type="ECO:0000256" key="10">
    <source>
        <dbReference type="ARBA" id="ARBA00023114"/>
    </source>
</evidence>
<evidence type="ECO:0000256" key="15">
    <source>
        <dbReference type="SAM" id="MobiDB-lite"/>
    </source>
</evidence>
<evidence type="ECO:0000256" key="17">
    <source>
        <dbReference type="SAM" id="SignalP"/>
    </source>
</evidence>
<dbReference type="InterPro" id="IPR019554">
    <property type="entry name" value="Soluble_ligand-bd"/>
</dbReference>
<evidence type="ECO:0000256" key="16">
    <source>
        <dbReference type="SAM" id="Phobius"/>
    </source>
</evidence>
<evidence type="ECO:0000256" key="3">
    <source>
        <dbReference type="ARBA" id="ARBA00022448"/>
    </source>
</evidence>
<evidence type="ECO:0000256" key="2">
    <source>
        <dbReference type="ARBA" id="ARBA00009450"/>
    </source>
</evidence>
<comment type="subcellular location">
    <subcellularLocation>
        <location evidence="1">Cell outer membrane</location>
        <topology evidence="1">Multi-pass membrane protein</topology>
    </subcellularLocation>
</comment>
<comment type="similarity">
    <text evidence="2">Belongs to the BexD/CtrA/VexA family.</text>
</comment>
<feature type="region of interest" description="Disordered" evidence="15">
    <location>
        <begin position="87"/>
        <end position="130"/>
    </location>
</feature>
<keyword evidence="3" id="KW-0813">Transport</keyword>
<keyword evidence="5" id="KW-0762">Sugar transport</keyword>
<dbReference type="Pfam" id="PF02563">
    <property type="entry name" value="Poly_export"/>
    <property type="match status" value="1"/>
</dbReference>
<evidence type="ECO:0000259" key="19">
    <source>
        <dbReference type="Pfam" id="PF10531"/>
    </source>
</evidence>
<keyword evidence="12" id="KW-0564">Palmitate</keyword>
<evidence type="ECO:0000256" key="4">
    <source>
        <dbReference type="ARBA" id="ARBA00022452"/>
    </source>
</evidence>